<reference evidence="1 2" key="1">
    <citation type="journal article" date="2019" name="Gut">
        <title>Antibiotics-induced monodominance of a novel gut bacterial order.</title>
        <authorList>
            <person name="Hildebrand F."/>
            <person name="Moitinho-Silva L."/>
            <person name="Blasche S."/>
            <person name="Jahn M.T."/>
            <person name="Gossmann T.I."/>
            <person name="Heuerta-Cepas J."/>
            <person name="Hercog R."/>
            <person name="Luetge M."/>
            <person name="Bahram M."/>
            <person name="Pryszlak A."/>
            <person name="Alves R.J."/>
            <person name="Waszak S.M."/>
            <person name="Zhu A."/>
            <person name="Ye L."/>
            <person name="Costea P.I."/>
            <person name="Aalvink S."/>
            <person name="Belzer C."/>
            <person name="Forslund S.K."/>
            <person name="Sunagawa S."/>
            <person name="Hentschel U."/>
            <person name="Merten C."/>
            <person name="Patil K.R."/>
            <person name="Benes V."/>
            <person name="Bork P."/>
        </authorList>
    </citation>
    <scope>NUCLEOTIDE SEQUENCE [LARGE SCALE GENOMIC DNA]</scope>
    <source>
        <strain evidence="1 2">HDS1380</strain>
    </source>
</reference>
<accession>A0A4Q2KE69</accession>
<sequence length="181" mass="21174">MKKIVKTMMKGERETLSEDILKEIDMERKECEQVKNQLLSRLDKQGREDLKRLIKVSQEAAAFKKEESYAQGLRYGILFGLETADCFDRVHSVLYNTYFQDFFCCEMPFTNAEIESRESAYFYYETKLAQKLKNNELLHQLDMAIYGMNAPVADEFLMRGFRKGISLGVEAAKLLEDFEKQ</sequence>
<dbReference type="AlphaFoldDB" id="A0A4Q2KE69"/>
<organism evidence="1 2">
    <name type="scientific">Candidatus Borkfalkia ceftriaxoniphila</name>
    <dbReference type="NCBI Taxonomy" id="2508949"/>
    <lineage>
        <taxon>Bacteria</taxon>
        <taxon>Bacillati</taxon>
        <taxon>Bacillota</taxon>
        <taxon>Clostridia</taxon>
        <taxon>Christensenellales</taxon>
        <taxon>Christensenellaceae</taxon>
        <taxon>Candidatus Borkfalkia</taxon>
    </lineage>
</organism>
<dbReference type="EMBL" id="SDOZ01000002">
    <property type="protein sequence ID" value="RXZ61653.1"/>
    <property type="molecule type" value="Genomic_DNA"/>
</dbReference>
<protein>
    <submittedName>
        <fullName evidence="1">Uncharacterized protein</fullName>
    </submittedName>
</protein>
<evidence type="ECO:0000313" key="2">
    <source>
        <dbReference type="Proteomes" id="UP000291269"/>
    </source>
</evidence>
<keyword evidence="2" id="KW-1185">Reference proteome</keyword>
<comment type="caution">
    <text evidence="1">The sequence shown here is derived from an EMBL/GenBank/DDBJ whole genome shotgun (WGS) entry which is preliminary data.</text>
</comment>
<name>A0A4Q2KE69_9FIRM</name>
<proteinExistence type="predicted"/>
<gene>
    <name evidence="1" type="ORF">ESZ91_04460</name>
</gene>
<evidence type="ECO:0000313" key="1">
    <source>
        <dbReference type="EMBL" id="RXZ61653.1"/>
    </source>
</evidence>
<dbReference type="RefSeq" id="WP_129224526.1">
    <property type="nucleotide sequence ID" value="NZ_SDOZ01000002.1"/>
</dbReference>
<dbReference type="Proteomes" id="UP000291269">
    <property type="component" value="Unassembled WGS sequence"/>
</dbReference>